<feature type="transmembrane region" description="Helical" evidence="1">
    <location>
        <begin position="244"/>
        <end position="266"/>
    </location>
</feature>
<proteinExistence type="predicted"/>
<keyword evidence="1" id="KW-0812">Transmembrane</keyword>
<dbReference type="Pfam" id="PF04087">
    <property type="entry name" value="DUF389"/>
    <property type="match status" value="1"/>
</dbReference>
<protein>
    <submittedName>
        <fullName evidence="2">DUF389 domain-containing protein</fullName>
    </submittedName>
</protein>
<evidence type="ECO:0000256" key="1">
    <source>
        <dbReference type="SAM" id="Phobius"/>
    </source>
</evidence>
<feature type="transmembrane region" description="Helical" evidence="1">
    <location>
        <begin position="141"/>
        <end position="163"/>
    </location>
</feature>
<accession>A0ABP7RZK1</accession>
<comment type="caution">
    <text evidence="2">The sequence shown here is derived from an EMBL/GenBank/DDBJ whole genome shotgun (WGS) entry which is preliminary data.</text>
</comment>
<dbReference type="PANTHER" id="PTHR20992:SF9">
    <property type="entry name" value="AT15442P-RELATED"/>
    <property type="match status" value="1"/>
</dbReference>
<gene>
    <name evidence="2" type="ORF">GCM10022247_26880</name>
</gene>
<keyword evidence="1" id="KW-0472">Membrane</keyword>
<feature type="transmembrane region" description="Helical" evidence="1">
    <location>
        <begin position="214"/>
        <end position="237"/>
    </location>
</feature>
<dbReference type="RefSeq" id="WP_344874441.1">
    <property type="nucleotide sequence ID" value="NZ_BAABAL010000008.1"/>
</dbReference>
<reference evidence="3" key="1">
    <citation type="journal article" date="2019" name="Int. J. Syst. Evol. Microbiol.">
        <title>The Global Catalogue of Microorganisms (GCM) 10K type strain sequencing project: providing services to taxonomists for standard genome sequencing and annotation.</title>
        <authorList>
            <consortium name="The Broad Institute Genomics Platform"/>
            <consortium name="The Broad Institute Genome Sequencing Center for Infectious Disease"/>
            <person name="Wu L."/>
            <person name="Ma J."/>
        </authorList>
    </citation>
    <scope>NUCLEOTIDE SEQUENCE [LARGE SCALE GENOMIC DNA]</scope>
    <source>
        <strain evidence="3">JCM 17342</strain>
    </source>
</reference>
<organism evidence="2 3">
    <name type="scientific">Allokutzneria multivorans</name>
    <dbReference type="NCBI Taxonomy" id="1142134"/>
    <lineage>
        <taxon>Bacteria</taxon>
        <taxon>Bacillati</taxon>
        <taxon>Actinomycetota</taxon>
        <taxon>Actinomycetes</taxon>
        <taxon>Pseudonocardiales</taxon>
        <taxon>Pseudonocardiaceae</taxon>
        <taxon>Allokutzneria</taxon>
    </lineage>
</organism>
<dbReference type="Proteomes" id="UP001501747">
    <property type="component" value="Unassembled WGS sequence"/>
</dbReference>
<feature type="transmembrane region" description="Helical" evidence="1">
    <location>
        <begin position="278"/>
        <end position="296"/>
    </location>
</feature>
<dbReference type="InterPro" id="IPR005240">
    <property type="entry name" value="DUF389"/>
</dbReference>
<feature type="transmembrane region" description="Helical" evidence="1">
    <location>
        <begin position="117"/>
        <end position="135"/>
    </location>
</feature>
<name>A0ABP7RZK1_9PSEU</name>
<keyword evidence="3" id="KW-1185">Reference proteome</keyword>
<sequence>MLHLRIVCPPERTEAVIGVLRAEAGATHLVLLPGAGLDPVGDVVEADVAREAADAVLTRLCEMRLDHEGAITLETIDTSLSDAADRAEENAPGDGADAVVWEELIARTGEESRLTTTFQWFITLACLLAAVGVVTDSPVTIVGAMVVGPEFGPLAAIAVGLVLRRWDLVRRAALAVGVGFPLAMVVTAGAAALGETGGLFDREVFNGAEHQVDFVYQVGPFSLIVALLAGAAGMLALTSAKSAALVGVFISVTTVPAAGYAAVAVVLGDWGKALESSAQLAVNLVGIVVAAVLVLLPRYRRNRFSSPEAGGRPLAAG</sequence>
<dbReference type="PANTHER" id="PTHR20992">
    <property type="entry name" value="AT15442P-RELATED"/>
    <property type="match status" value="1"/>
</dbReference>
<feature type="transmembrane region" description="Helical" evidence="1">
    <location>
        <begin position="172"/>
        <end position="194"/>
    </location>
</feature>
<dbReference type="EMBL" id="BAABAL010000008">
    <property type="protein sequence ID" value="GAA4004466.1"/>
    <property type="molecule type" value="Genomic_DNA"/>
</dbReference>
<evidence type="ECO:0000313" key="3">
    <source>
        <dbReference type="Proteomes" id="UP001501747"/>
    </source>
</evidence>
<evidence type="ECO:0000313" key="2">
    <source>
        <dbReference type="EMBL" id="GAA4004466.1"/>
    </source>
</evidence>
<keyword evidence="1" id="KW-1133">Transmembrane helix</keyword>